<accession>A0ABW3WBD8</accession>
<comment type="similarity">
    <text evidence="1">Belongs to the hemerythrin family.</text>
</comment>
<dbReference type="InterPro" id="IPR012827">
    <property type="entry name" value="Hemerythrin_metal-bd"/>
</dbReference>
<comment type="caution">
    <text evidence="6">The sequence shown here is derived from an EMBL/GenBank/DDBJ whole genome shotgun (WGS) entry which is preliminary data.</text>
</comment>
<dbReference type="CDD" id="cd01949">
    <property type="entry name" value="GGDEF"/>
    <property type="match status" value="1"/>
</dbReference>
<dbReference type="PANTHER" id="PTHR44757">
    <property type="entry name" value="DIGUANYLATE CYCLASE DGCP"/>
    <property type="match status" value="1"/>
</dbReference>
<dbReference type="InterPro" id="IPR029787">
    <property type="entry name" value="Nucleotide_cyclase"/>
</dbReference>
<dbReference type="Proteomes" id="UP001597158">
    <property type="component" value="Unassembled WGS sequence"/>
</dbReference>
<dbReference type="InterPro" id="IPR001633">
    <property type="entry name" value="EAL_dom"/>
</dbReference>
<keyword evidence="7" id="KW-1185">Reference proteome</keyword>
<dbReference type="PROSITE" id="PS50883">
    <property type="entry name" value="EAL"/>
    <property type="match status" value="1"/>
</dbReference>
<dbReference type="RefSeq" id="WP_277831520.1">
    <property type="nucleotide sequence ID" value="NZ_JARQZE010000003.1"/>
</dbReference>
<dbReference type="Pfam" id="PF00990">
    <property type="entry name" value="GGDEF"/>
    <property type="match status" value="1"/>
</dbReference>
<feature type="domain" description="GGDEF" evidence="5">
    <location>
        <begin position="534"/>
        <end position="668"/>
    </location>
</feature>
<name>A0ABW3WBD8_9RHOO</name>
<evidence type="ECO:0000313" key="7">
    <source>
        <dbReference type="Proteomes" id="UP001597158"/>
    </source>
</evidence>
<dbReference type="InterPro" id="IPR000160">
    <property type="entry name" value="GGDEF_dom"/>
</dbReference>
<dbReference type="CDD" id="cd12107">
    <property type="entry name" value="Hemerythrin"/>
    <property type="match status" value="1"/>
</dbReference>
<keyword evidence="3" id="KW-0408">Iron</keyword>
<dbReference type="Pfam" id="PF01590">
    <property type="entry name" value="GAF"/>
    <property type="match status" value="1"/>
</dbReference>
<dbReference type="EMBL" id="JBHTMC010000002">
    <property type="protein sequence ID" value="MFD1262308.1"/>
    <property type="molecule type" value="Genomic_DNA"/>
</dbReference>
<dbReference type="Gene3D" id="3.30.450.20">
    <property type="entry name" value="PAS domain"/>
    <property type="match status" value="1"/>
</dbReference>
<dbReference type="Gene3D" id="3.20.20.450">
    <property type="entry name" value="EAL domain"/>
    <property type="match status" value="1"/>
</dbReference>
<dbReference type="SUPFAM" id="SSF55073">
    <property type="entry name" value="Nucleotide cyclase"/>
    <property type="match status" value="1"/>
</dbReference>
<dbReference type="NCBIfam" id="TIGR00229">
    <property type="entry name" value="sensory_box"/>
    <property type="match status" value="1"/>
</dbReference>
<dbReference type="InterPro" id="IPR012312">
    <property type="entry name" value="Hemerythrin-like"/>
</dbReference>
<dbReference type="InterPro" id="IPR029016">
    <property type="entry name" value="GAF-like_dom_sf"/>
</dbReference>
<dbReference type="SMART" id="SM00052">
    <property type="entry name" value="EAL"/>
    <property type="match status" value="1"/>
</dbReference>
<keyword evidence="2" id="KW-0479">Metal-binding</keyword>
<dbReference type="SUPFAM" id="SSF55781">
    <property type="entry name" value="GAF domain-like"/>
    <property type="match status" value="1"/>
</dbReference>
<dbReference type="SMART" id="SM00267">
    <property type="entry name" value="GGDEF"/>
    <property type="match status" value="1"/>
</dbReference>
<feature type="domain" description="EAL" evidence="4">
    <location>
        <begin position="677"/>
        <end position="931"/>
    </location>
</feature>
<protein>
    <submittedName>
        <fullName evidence="6">Bacteriohemerythrin</fullName>
    </submittedName>
</protein>
<evidence type="ECO:0000256" key="1">
    <source>
        <dbReference type="ARBA" id="ARBA00010587"/>
    </source>
</evidence>
<dbReference type="PROSITE" id="PS50887">
    <property type="entry name" value="GGDEF"/>
    <property type="match status" value="1"/>
</dbReference>
<dbReference type="Pfam" id="PF01814">
    <property type="entry name" value="Hemerythrin"/>
    <property type="match status" value="1"/>
</dbReference>
<dbReference type="InterPro" id="IPR035965">
    <property type="entry name" value="PAS-like_dom_sf"/>
</dbReference>
<dbReference type="InterPro" id="IPR052155">
    <property type="entry name" value="Biofilm_reg_signaling"/>
</dbReference>
<sequence>MRSIDIFPWHSNFDTGIAGIDAQHRRLVELLNRLAGKVALSATVDSMLQVFDALADYAVQHFEYEEAVWHDCLADEPAEAQHRETHQSFVEEVCRLRGELAASRVDAVASETLEFLVRWLAAHILQADRYMALVVRARQRGMAGESAHAWAREQMSGTARALTDIILEMYAAHSHNTVSLIRELAAHRQSDVALERQQAYRNLILRLAISFVNLPLERMDNAIAEALAEMSGFFAADRAYVFDYDFVDQTATNTFEWCAPGVAPMIAELQRLPLSLNPDWVVAHRAGEPLVVPDVSDLPSGCGRALLEAQGIRSLLTAPLLDGRDCLGFVGFDSVQDWRSFGQDESELLKLFANLLVSLRQRCAVAEALRDSEQRYRRLFEQSHDALMIVAPPDWRFQAGNPAMIALFGARDLEQLLTMTPGDVSPPFQPDGRASAEAARELIAHTLRAGVWSGEWVHRRLDGRELTCTVTLTRTEIGGQTVVQGTVRDVTQQKAQQRQLERIAHYDALTSLPNRVLLADRLQQAMASAHRRETTLAIAYLDLDGFKAVNDRHGHDAGDRLLVAIAERMRRALRETDTLARLGGDEFVAVLIDLPGPDACLPMIGRLLEAAAAEMIDDGYALRVSASLGVTFYPQPEPIDADQLLRQADQAMYQAKLAGKSRYHLFDVDRDRALRGRHESLARLARALADGEFVLFYQPKVNMRSGEVLGLEALIRWQHPDGRLVPPLDFLPLIEEQPLELELGNWVIDTALAQMAAWRCGGLELPVSVNVSASQLQHPGFVAALEQALARHSSVPPDWLELEILESSALQDIELVIRVMGECAALGVGFALDDFGTGYSSLTYLKRLPAGTLKIDRSFVRGMLDDSEDRAILEGVLGLARAFRRTPVAEGVETVRQGAVLLDLGCDVGQGYGIARPMPAASVSDWIRSWKPAPDWRALP</sequence>
<dbReference type="InterPro" id="IPR035919">
    <property type="entry name" value="EAL_sf"/>
</dbReference>
<evidence type="ECO:0000259" key="4">
    <source>
        <dbReference type="PROSITE" id="PS50883"/>
    </source>
</evidence>
<dbReference type="PANTHER" id="PTHR44757:SF2">
    <property type="entry name" value="BIOFILM ARCHITECTURE MAINTENANCE PROTEIN MBAA"/>
    <property type="match status" value="1"/>
</dbReference>
<dbReference type="Gene3D" id="1.20.120.50">
    <property type="entry name" value="Hemerythrin-like"/>
    <property type="match status" value="1"/>
</dbReference>
<dbReference type="NCBIfam" id="TIGR02481">
    <property type="entry name" value="hemeryth_dom"/>
    <property type="match status" value="1"/>
</dbReference>
<dbReference type="NCBIfam" id="TIGR00254">
    <property type="entry name" value="GGDEF"/>
    <property type="match status" value="1"/>
</dbReference>
<dbReference type="InterPro" id="IPR000014">
    <property type="entry name" value="PAS"/>
</dbReference>
<dbReference type="CDD" id="cd01948">
    <property type="entry name" value="EAL"/>
    <property type="match status" value="1"/>
</dbReference>
<evidence type="ECO:0000256" key="3">
    <source>
        <dbReference type="ARBA" id="ARBA00023004"/>
    </source>
</evidence>
<evidence type="ECO:0000313" key="6">
    <source>
        <dbReference type="EMBL" id="MFD1262308.1"/>
    </source>
</evidence>
<dbReference type="SMART" id="SM00091">
    <property type="entry name" value="PAS"/>
    <property type="match status" value="1"/>
</dbReference>
<dbReference type="Pfam" id="PF00563">
    <property type="entry name" value="EAL"/>
    <property type="match status" value="1"/>
</dbReference>
<dbReference type="SUPFAM" id="SSF141868">
    <property type="entry name" value="EAL domain-like"/>
    <property type="match status" value="1"/>
</dbReference>
<organism evidence="6 7">
    <name type="scientific">Thauera mechernichensis</name>
    <dbReference type="NCBI Taxonomy" id="82788"/>
    <lineage>
        <taxon>Bacteria</taxon>
        <taxon>Pseudomonadati</taxon>
        <taxon>Pseudomonadota</taxon>
        <taxon>Betaproteobacteria</taxon>
        <taxon>Rhodocyclales</taxon>
        <taxon>Zoogloeaceae</taxon>
        <taxon>Thauera</taxon>
    </lineage>
</organism>
<proteinExistence type="inferred from homology"/>
<dbReference type="InterPro" id="IPR043128">
    <property type="entry name" value="Rev_trsase/Diguanyl_cyclase"/>
</dbReference>
<dbReference type="Gene3D" id="3.30.70.270">
    <property type="match status" value="1"/>
</dbReference>
<dbReference type="Gene3D" id="3.30.450.40">
    <property type="match status" value="1"/>
</dbReference>
<dbReference type="Pfam" id="PF13188">
    <property type="entry name" value="PAS_8"/>
    <property type="match status" value="1"/>
</dbReference>
<reference evidence="7" key="1">
    <citation type="journal article" date="2019" name="Int. J. Syst. Evol. Microbiol.">
        <title>The Global Catalogue of Microorganisms (GCM) 10K type strain sequencing project: providing services to taxonomists for standard genome sequencing and annotation.</title>
        <authorList>
            <consortium name="The Broad Institute Genomics Platform"/>
            <consortium name="The Broad Institute Genome Sequencing Center for Infectious Disease"/>
            <person name="Wu L."/>
            <person name="Ma J."/>
        </authorList>
    </citation>
    <scope>NUCLEOTIDE SEQUENCE [LARGE SCALE GENOMIC DNA]</scope>
    <source>
        <strain evidence="7">CCUG 48884</strain>
    </source>
</reference>
<dbReference type="NCBIfam" id="NF033749">
    <property type="entry name" value="bact_hemeryth"/>
    <property type="match status" value="1"/>
</dbReference>
<dbReference type="InterPro" id="IPR035938">
    <property type="entry name" value="Hemerythrin-like_sf"/>
</dbReference>
<dbReference type="SUPFAM" id="SSF47188">
    <property type="entry name" value="Hemerythrin-like"/>
    <property type="match status" value="1"/>
</dbReference>
<gene>
    <name evidence="6" type="ORF">ACFQ4M_01855</name>
</gene>
<dbReference type="SMART" id="SM00065">
    <property type="entry name" value="GAF"/>
    <property type="match status" value="1"/>
</dbReference>
<evidence type="ECO:0000256" key="2">
    <source>
        <dbReference type="ARBA" id="ARBA00022723"/>
    </source>
</evidence>
<dbReference type="InterPro" id="IPR003018">
    <property type="entry name" value="GAF"/>
</dbReference>
<evidence type="ECO:0000259" key="5">
    <source>
        <dbReference type="PROSITE" id="PS50887"/>
    </source>
</evidence>
<dbReference type="SUPFAM" id="SSF55785">
    <property type="entry name" value="PYP-like sensor domain (PAS domain)"/>
    <property type="match status" value="1"/>
</dbReference>